<comment type="similarity">
    <text evidence="3 10">Belongs to the FliL family.</text>
</comment>
<keyword evidence="8 10" id="KW-1133">Transmembrane helix</keyword>
<evidence type="ECO:0000256" key="7">
    <source>
        <dbReference type="ARBA" id="ARBA00022779"/>
    </source>
</evidence>
<evidence type="ECO:0000256" key="4">
    <source>
        <dbReference type="ARBA" id="ARBA00022475"/>
    </source>
</evidence>
<evidence type="ECO:0000313" key="12">
    <source>
        <dbReference type="EMBL" id="MEW9804473.1"/>
    </source>
</evidence>
<evidence type="ECO:0000256" key="6">
    <source>
        <dbReference type="ARBA" id="ARBA00022692"/>
    </source>
</evidence>
<comment type="caution">
    <text evidence="12">The sequence shown here is derived from an EMBL/GenBank/DDBJ whole genome shotgun (WGS) entry which is preliminary data.</text>
</comment>
<evidence type="ECO:0000256" key="1">
    <source>
        <dbReference type="ARBA" id="ARBA00002254"/>
    </source>
</evidence>
<keyword evidence="13" id="KW-1185">Reference proteome</keyword>
<evidence type="ECO:0000256" key="9">
    <source>
        <dbReference type="ARBA" id="ARBA00023136"/>
    </source>
</evidence>
<name>A0ABV3QU37_9HYPH</name>
<comment type="subcellular location">
    <subcellularLocation>
        <location evidence="10">Cell inner membrane</location>
    </subcellularLocation>
    <subcellularLocation>
        <location evidence="2">Cell membrane</location>
        <topology evidence="2">Single-pass membrane protein</topology>
    </subcellularLocation>
</comment>
<keyword evidence="4" id="KW-1003">Cell membrane</keyword>
<reference evidence="12 13" key="1">
    <citation type="submission" date="2024-06" db="EMBL/GenBank/DDBJ databases">
        <authorList>
            <person name="Tuo L."/>
        </authorList>
    </citation>
    <scope>NUCLEOTIDE SEQUENCE [LARGE SCALE GENOMIC DNA]</scope>
    <source>
        <strain evidence="12 13">ZMM04-5</strain>
    </source>
</reference>
<keyword evidence="12" id="KW-0282">Flagellum</keyword>
<evidence type="ECO:0000256" key="5">
    <source>
        <dbReference type="ARBA" id="ARBA00022500"/>
    </source>
</evidence>
<organism evidence="12 13">
    <name type="scientific">Mesorhizobium marinum</name>
    <dbReference type="NCBI Taxonomy" id="3228790"/>
    <lineage>
        <taxon>Bacteria</taxon>
        <taxon>Pseudomonadati</taxon>
        <taxon>Pseudomonadota</taxon>
        <taxon>Alphaproteobacteria</taxon>
        <taxon>Hyphomicrobiales</taxon>
        <taxon>Phyllobacteriaceae</taxon>
        <taxon>Mesorhizobium</taxon>
    </lineage>
</organism>
<feature type="transmembrane region" description="Helical" evidence="10">
    <location>
        <begin position="19"/>
        <end position="39"/>
    </location>
</feature>
<keyword evidence="12" id="KW-0966">Cell projection</keyword>
<evidence type="ECO:0000256" key="2">
    <source>
        <dbReference type="ARBA" id="ARBA00004162"/>
    </source>
</evidence>
<keyword evidence="10" id="KW-0997">Cell inner membrane</keyword>
<dbReference type="Proteomes" id="UP001556196">
    <property type="component" value="Unassembled WGS sequence"/>
</dbReference>
<feature type="compositionally biased region" description="Basic and acidic residues" evidence="11">
    <location>
        <begin position="62"/>
        <end position="71"/>
    </location>
</feature>
<keyword evidence="9 10" id="KW-0472">Membrane</keyword>
<accession>A0ABV3QU37</accession>
<keyword evidence="7 10" id="KW-0283">Flagellar rotation</keyword>
<keyword evidence="6 10" id="KW-0812">Transmembrane</keyword>
<dbReference type="Pfam" id="PF03748">
    <property type="entry name" value="FliL"/>
    <property type="match status" value="1"/>
</dbReference>
<comment type="function">
    <text evidence="1 10">Controls the rotational direction of flagella during chemotaxis.</text>
</comment>
<sequence length="173" mass="17761">MAAAPAAADAKPGRGGPSLVIQVGLLVALTGAAAGMGWVSGGFLQGGGSGAKEAHAPAADTHGAKKADASDGHGAAAPDAATIVPLPAITANIGSPRDVWVRMEVSLVLDEPQPPELSNAVLQDLLAYMRTVKLHEIEGPSGFRHLRDSIEERAAIRSDGHVRQVLIRTLLFE</sequence>
<keyword evidence="12" id="KW-0969">Cilium</keyword>
<dbReference type="InterPro" id="IPR005503">
    <property type="entry name" value="FliL"/>
</dbReference>
<evidence type="ECO:0000256" key="11">
    <source>
        <dbReference type="SAM" id="MobiDB-lite"/>
    </source>
</evidence>
<feature type="region of interest" description="Disordered" evidence="11">
    <location>
        <begin position="49"/>
        <end position="76"/>
    </location>
</feature>
<evidence type="ECO:0000313" key="13">
    <source>
        <dbReference type="Proteomes" id="UP001556196"/>
    </source>
</evidence>
<evidence type="ECO:0000256" key="3">
    <source>
        <dbReference type="ARBA" id="ARBA00008281"/>
    </source>
</evidence>
<gene>
    <name evidence="12" type="ORF">ABUE31_00555</name>
</gene>
<protein>
    <recommendedName>
        <fullName evidence="10">Flagellar protein FliL</fullName>
    </recommendedName>
</protein>
<keyword evidence="5 10" id="KW-0145">Chemotaxis</keyword>
<evidence type="ECO:0000256" key="8">
    <source>
        <dbReference type="ARBA" id="ARBA00022989"/>
    </source>
</evidence>
<dbReference type="RefSeq" id="WP_367721526.1">
    <property type="nucleotide sequence ID" value="NZ_JBFOCH010000007.1"/>
</dbReference>
<dbReference type="EMBL" id="JBFOCI010000001">
    <property type="protein sequence ID" value="MEW9804473.1"/>
    <property type="molecule type" value="Genomic_DNA"/>
</dbReference>
<proteinExistence type="inferred from homology"/>
<evidence type="ECO:0000256" key="10">
    <source>
        <dbReference type="RuleBase" id="RU364125"/>
    </source>
</evidence>